<accession>A0A3P7N1W5</accession>
<proteinExistence type="predicted"/>
<sequence>MYFNKLSIQCKFFPQIFNFPFAARQLHYPSVCVQVPRAPASQVSTPPSGVSYAIPYPKPIQYSATQLHYENMKHRCKMLDSENQRLMRVQNELIMDANRRVEVGDLIYRLLQIALKIICASMF</sequence>
<keyword evidence="2" id="KW-1185">Reference proteome</keyword>
<organism evidence="1 2">
    <name type="scientific">Cylicostephanus goldi</name>
    <name type="common">Nematode worm</name>
    <dbReference type="NCBI Taxonomy" id="71465"/>
    <lineage>
        <taxon>Eukaryota</taxon>
        <taxon>Metazoa</taxon>
        <taxon>Ecdysozoa</taxon>
        <taxon>Nematoda</taxon>
        <taxon>Chromadorea</taxon>
        <taxon>Rhabditida</taxon>
        <taxon>Rhabditina</taxon>
        <taxon>Rhabditomorpha</taxon>
        <taxon>Strongyloidea</taxon>
        <taxon>Strongylidae</taxon>
        <taxon>Cylicostephanus</taxon>
    </lineage>
</organism>
<dbReference type="EMBL" id="UYRV01117134">
    <property type="protein sequence ID" value="VDN30503.1"/>
    <property type="molecule type" value="Genomic_DNA"/>
</dbReference>
<dbReference type="Proteomes" id="UP000271889">
    <property type="component" value="Unassembled WGS sequence"/>
</dbReference>
<gene>
    <name evidence="1" type="ORF">CGOC_LOCUS11569</name>
</gene>
<dbReference type="OrthoDB" id="10056395at2759"/>
<dbReference type="AlphaFoldDB" id="A0A3P7N1W5"/>
<protein>
    <submittedName>
        <fullName evidence="1">Uncharacterized protein</fullName>
    </submittedName>
</protein>
<reference evidence="1 2" key="1">
    <citation type="submission" date="2018-11" db="EMBL/GenBank/DDBJ databases">
        <authorList>
            <consortium name="Pathogen Informatics"/>
        </authorList>
    </citation>
    <scope>NUCLEOTIDE SEQUENCE [LARGE SCALE GENOMIC DNA]</scope>
</reference>
<evidence type="ECO:0000313" key="1">
    <source>
        <dbReference type="EMBL" id="VDN30503.1"/>
    </source>
</evidence>
<evidence type="ECO:0000313" key="2">
    <source>
        <dbReference type="Proteomes" id="UP000271889"/>
    </source>
</evidence>
<name>A0A3P7N1W5_CYLGO</name>